<feature type="compositionally biased region" description="Low complexity" evidence="1">
    <location>
        <begin position="29"/>
        <end position="38"/>
    </location>
</feature>
<feature type="region of interest" description="Disordered" evidence="1">
    <location>
        <begin position="15"/>
        <end position="38"/>
    </location>
</feature>
<keyword evidence="2" id="KW-0812">Transmembrane</keyword>
<name>A0A4S4D9G4_CAMSN</name>
<keyword evidence="2" id="KW-1133">Transmembrane helix</keyword>
<sequence>MPELYAQRKALRIAGTSRRERETEGRGGSSSSVVGQSSQLVGRRPIVASASARLHLHLHLRLPPPPPPPPALFLGLPPVLFLLLFFLILFFFFFFFFLLLKFEPNLTQNLSGSVAELYYLLPPATSDTVDGKVLGIKSRRFVAAAPAKPDQH</sequence>
<dbReference type="Proteomes" id="UP000306102">
    <property type="component" value="Unassembled WGS sequence"/>
</dbReference>
<proteinExistence type="predicted"/>
<evidence type="ECO:0000256" key="2">
    <source>
        <dbReference type="SAM" id="Phobius"/>
    </source>
</evidence>
<keyword evidence="2" id="KW-0472">Membrane</keyword>
<evidence type="ECO:0000313" key="4">
    <source>
        <dbReference type="Proteomes" id="UP000306102"/>
    </source>
</evidence>
<comment type="caution">
    <text evidence="3">The sequence shown here is derived from an EMBL/GenBank/DDBJ whole genome shotgun (WGS) entry which is preliminary data.</text>
</comment>
<keyword evidence="4" id="KW-1185">Reference proteome</keyword>
<reference evidence="3 4" key="1">
    <citation type="journal article" date="2018" name="Proc. Natl. Acad. Sci. U.S.A.">
        <title>Draft genome sequence of Camellia sinensis var. sinensis provides insights into the evolution of the tea genome and tea quality.</title>
        <authorList>
            <person name="Wei C."/>
            <person name="Yang H."/>
            <person name="Wang S."/>
            <person name="Zhao J."/>
            <person name="Liu C."/>
            <person name="Gao L."/>
            <person name="Xia E."/>
            <person name="Lu Y."/>
            <person name="Tai Y."/>
            <person name="She G."/>
            <person name="Sun J."/>
            <person name="Cao H."/>
            <person name="Tong W."/>
            <person name="Gao Q."/>
            <person name="Li Y."/>
            <person name="Deng W."/>
            <person name="Jiang X."/>
            <person name="Wang W."/>
            <person name="Chen Q."/>
            <person name="Zhang S."/>
            <person name="Li H."/>
            <person name="Wu J."/>
            <person name="Wang P."/>
            <person name="Li P."/>
            <person name="Shi C."/>
            <person name="Zheng F."/>
            <person name="Jian J."/>
            <person name="Huang B."/>
            <person name="Shan D."/>
            <person name="Shi M."/>
            <person name="Fang C."/>
            <person name="Yue Y."/>
            <person name="Li F."/>
            <person name="Li D."/>
            <person name="Wei S."/>
            <person name="Han B."/>
            <person name="Jiang C."/>
            <person name="Yin Y."/>
            <person name="Xia T."/>
            <person name="Zhang Z."/>
            <person name="Bennetzen J.L."/>
            <person name="Zhao S."/>
            <person name="Wan X."/>
        </authorList>
    </citation>
    <scope>NUCLEOTIDE SEQUENCE [LARGE SCALE GENOMIC DNA]</scope>
    <source>
        <strain evidence="4">cv. Shuchazao</strain>
        <tissue evidence="3">Leaf</tissue>
    </source>
</reference>
<evidence type="ECO:0000256" key="1">
    <source>
        <dbReference type="SAM" id="MobiDB-lite"/>
    </source>
</evidence>
<gene>
    <name evidence="3" type="ORF">TEA_027868</name>
</gene>
<dbReference type="EMBL" id="SDRB02012031">
    <property type="protein sequence ID" value="THF99121.1"/>
    <property type="molecule type" value="Genomic_DNA"/>
</dbReference>
<protein>
    <submittedName>
        <fullName evidence="3">Uncharacterized protein</fullName>
    </submittedName>
</protein>
<accession>A0A4S4D9G4</accession>
<feature type="transmembrane region" description="Helical" evidence="2">
    <location>
        <begin position="79"/>
        <end position="100"/>
    </location>
</feature>
<evidence type="ECO:0000313" key="3">
    <source>
        <dbReference type="EMBL" id="THF99121.1"/>
    </source>
</evidence>
<dbReference type="AlphaFoldDB" id="A0A4S4D9G4"/>
<organism evidence="3 4">
    <name type="scientific">Camellia sinensis var. sinensis</name>
    <name type="common">China tea</name>
    <dbReference type="NCBI Taxonomy" id="542762"/>
    <lineage>
        <taxon>Eukaryota</taxon>
        <taxon>Viridiplantae</taxon>
        <taxon>Streptophyta</taxon>
        <taxon>Embryophyta</taxon>
        <taxon>Tracheophyta</taxon>
        <taxon>Spermatophyta</taxon>
        <taxon>Magnoliopsida</taxon>
        <taxon>eudicotyledons</taxon>
        <taxon>Gunneridae</taxon>
        <taxon>Pentapetalae</taxon>
        <taxon>asterids</taxon>
        <taxon>Ericales</taxon>
        <taxon>Theaceae</taxon>
        <taxon>Camellia</taxon>
    </lineage>
</organism>